<dbReference type="OrthoDB" id="64867at2759"/>
<dbReference type="PROSITE" id="PS51180">
    <property type="entry name" value="BRO1"/>
    <property type="match status" value="1"/>
</dbReference>
<organism evidence="2 3">
    <name type="scientific">Blyttiomyces helicus</name>
    <dbReference type="NCBI Taxonomy" id="388810"/>
    <lineage>
        <taxon>Eukaryota</taxon>
        <taxon>Fungi</taxon>
        <taxon>Fungi incertae sedis</taxon>
        <taxon>Chytridiomycota</taxon>
        <taxon>Chytridiomycota incertae sedis</taxon>
        <taxon>Chytridiomycetes</taxon>
        <taxon>Chytridiomycetes incertae sedis</taxon>
        <taxon>Blyttiomyces</taxon>
    </lineage>
</organism>
<dbReference type="InterPro" id="IPR004328">
    <property type="entry name" value="BRO1_dom"/>
</dbReference>
<evidence type="ECO:0000313" key="3">
    <source>
        <dbReference type="Proteomes" id="UP000269721"/>
    </source>
</evidence>
<dbReference type="Pfam" id="PF03097">
    <property type="entry name" value="BRO1"/>
    <property type="match status" value="1"/>
</dbReference>
<accession>A0A4P9WBE9</accession>
<keyword evidence="3" id="KW-1185">Reference proteome</keyword>
<sequence length="88" mass="9533">SLNFEKASVLFNIGALYSQLACAQPRGTSDGIKLAVHYYEQAAGAFQTLCNSLAEWGIAPVGDLQAQFMSALVDLMLAQAQECYWNKA</sequence>
<dbReference type="PANTHER" id="PTHR23031">
    <property type="entry name" value="RHOPHILIN"/>
    <property type="match status" value="1"/>
</dbReference>
<feature type="domain" description="BRO1" evidence="1">
    <location>
        <begin position="1"/>
        <end position="88"/>
    </location>
</feature>
<name>A0A4P9WBE9_9FUNG</name>
<dbReference type="PANTHER" id="PTHR23031:SF15">
    <property type="entry name" value="LD12055P"/>
    <property type="match status" value="1"/>
</dbReference>
<protein>
    <submittedName>
        <fullName evidence="2">BRO1 domain-containing protein</fullName>
    </submittedName>
</protein>
<evidence type="ECO:0000313" key="2">
    <source>
        <dbReference type="EMBL" id="RKO88488.1"/>
    </source>
</evidence>
<proteinExistence type="predicted"/>
<dbReference type="InterPro" id="IPR047138">
    <property type="entry name" value="RHPN1_2"/>
</dbReference>
<dbReference type="EMBL" id="KZ996679">
    <property type="protein sequence ID" value="RKO88488.1"/>
    <property type="molecule type" value="Genomic_DNA"/>
</dbReference>
<dbReference type="Proteomes" id="UP000269721">
    <property type="component" value="Unassembled WGS sequence"/>
</dbReference>
<reference evidence="3" key="1">
    <citation type="journal article" date="2018" name="Nat. Microbiol.">
        <title>Leveraging single-cell genomics to expand the fungal tree of life.</title>
        <authorList>
            <person name="Ahrendt S.R."/>
            <person name="Quandt C.A."/>
            <person name="Ciobanu D."/>
            <person name="Clum A."/>
            <person name="Salamov A."/>
            <person name="Andreopoulos B."/>
            <person name="Cheng J.F."/>
            <person name="Woyke T."/>
            <person name="Pelin A."/>
            <person name="Henrissat B."/>
            <person name="Reynolds N.K."/>
            <person name="Benny G.L."/>
            <person name="Smith M.E."/>
            <person name="James T.Y."/>
            <person name="Grigoriev I.V."/>
        </authorList>
    </citation>
    <scope>NUCLEOTIDE SEQUENCE [LARGE SCALE GENOMIC DNA]</scope>
</reference>
<feature type="non-terminal residue" evidence="2">
    <location>
        <position position="88"/>
    </location>
</feature>
<dbReference type="Gene3D" id="1.25.40.280">
    <property type="entry name" value="alix/aip1 like domains"/>
    <property type="match status" value="1"/>
</dbReference>
<gene>
    <name evidence="2" type="ORF">BDK51DRAFT_10625</name>
</gene>
<dbReference type="AlphaFoldDB" id="A0A4P9WBE9"/>
<dbReference type="InterPro" id="IPR038499">
    <property type="entry name" value="BRO1_sf"/>
</dbReference>
<evidence type="ECO:0000259" key="1">
    <source>
        <dbReference type="PROSITE" id="PS51180"/>
    </source>
</evidence>
<feature type="non-terminal residue" evidence="2">
    <location>
        <position position="1"/>
    </location>
</feature>
<dbReference type="GO" id="GO:0051497">
    <property type="term" value="P:negative regulation of stress fiber assembly"/>
    <property type="evidence" value="ECO:0007669"/>
    <property type="project" value="TreeGrafter"/>
</dbReference>